<dbReference type="Proteomes" id="UP000749559">
    <property type="component" value="Unassembled WGS sequence"/>
</dbReference>
<accession>A0A8J1U075</accession>
<reference evidence="1" key="1">
    <citation type="submission" date="2022-03" db="EMBL/GenBank/DDBJ databases">
        <authorList>
            <person name="Martin C."/>
        </authorList>
    </citation>
    <scope>NUCLEOTIDE SEQUENCE</scope>
</reference>
<dbReference type="AlphaFoldDB" id="A0A8J1U075"/>
<gene>
    <name evidence="1" type="ORF">OFUS_LOCUS13035</name>
</gene>
<name>A0A8J1U075_OWEFU</name>
<dbReference type="EMBL" id="CAIIXF020000006">
    <property type="protein sequence ID" value="CAH1787299.1"/>
    <property type="molecule type" value="Genomic_DNA"/>
</dbReference>
<evidence type="ECO:0000313" key="1">
    <source>
        <dbReference type="EMBL" id="CAH1787299.1"/>
    </source>
</evidence>
<protein>
    <submittedName>
        <fullName evidence="1">Uncharacterized protein</fullName>
    </submittedName>
</protein>
<organism evidence="1 2">
    <name type="scientific">Owenia fusiformis</name>
    <name type="common">Polychaete worm</name>
    <dbReference type="NCBI Taxonomy" id="6347"/>
    <lineage>
        <taxon>Eukaryota</taxon>
        <taxon>Metazoa</taxon>
        <taxon>Spiralia</taxon>
        <taxon>Lophotrochozoa</taxon>
        <taxon>Annelida</taxon>
        <taxon>Polychaeta</taxon>
        <taxon>Sedentaria</taxon>
        <taxon>Canalipalpata</taxon>
        <taxon>Sabellida</taxon>
        <taxon>Oweniida</taxon>
        <taxon>Oweniidae</taxon>
        <taxon>Owenia</taxon>
    </lineage>
</organism>
<sequence length="226" mass="25524">MDCLKVGIVYIFLIHHSAQSVAQYQFKNTPVDTVCAAGSAEKCLVGFVKNTQTLGLCEGIQKSMDCIAEMGSECEGEIKNLLKLETLLAHVPLLFRKDLFMCPNLSLEKLNMAIPDEFYPSELMLHLDQLEEESKGCLFDVFSRGQEQSVMIELDDLDGNSINDFCQHLNKLDRKTAKGLKRCDEKFAEYFSGLNLQLTKFINILSIEDPKKCRGRDIVENVKSEL</sequence>
<evidence type="ECO:0000313" key="2">
    <source>
        <dbReference type="Proteomes" id="UP000749559"/>
    </source>
</evidence>
<comment type="caution">
    <text evidence="1">The sequence shown here is derived from an EMBL/GenBank/DDBJ whole genome shotgun (WGS) entry which is preliminary data.</text>
</comment>
<proteinExistence type="predicted"/>
<keyword evidence="2" id="KW-1185">Reference proteome</keyword>